<dbReference type="EMBL" id="HBUE01170546">
    <property type="protein sequence ID" value="CAG6514894.1"/>
    <property type="molecule type" value="Transcribed_RNA"/>
</dbReference>
<organism evidence="2">
    <name type="scientific">Culex pipiens</name>
    <name type="common">House mosquito</name>
    <dbReference type="NCBI Taxonomy" id="7175"/>
    <lineage>
        <taxon>Eukaryota</taxon>
        <taxon>Metazoa</taxon>
        <taxon>Ecdysozoa</taxon>
        <taxon>Arthropoda</taxon>
        <taxon>Hexapoda</taxon>
        <taxon>Insecta</taxon>
        <taxon>Pterygota</taxon>
        <taxon>Neoptera</taxon>
        <taxon>Endopterygota</taxon>
        <taxon>Diptera</taxon>
        <taxon>Nematocera</taxon>
        <taxon>Culicoidea</taxon>
        <taxon>Culicidae</taxon>
        <taxon>Culicinae</taxon>
        <taxon>Culicini</taxon>
        <taxon>Culex</taxon>
        <taxon>Culex</taxon>
    </lineage>
</organism>
<name>A0A8D8DQ40_CULPI</name>
<dbReference type="EMBL" id="HBUE01275948">
    <property type="protein sequence ID" value="CAG6566383.1"/>
    <property type="molecule type" value="Transcribed_RNA"/>
</dbReference>
<feature type="region of interest" description="Disordered" evidence="1">
    <location>
        <begin position="72"/>
        <end position="146"/>
    </location>
</feature>
<feature type="compositionally biased region" description="Low complexity" evidence="1">
    <location>
        <begin position="1"/>
        <end position="10"/>
    </location>
</feature>
<accession>A0A8D8DQ40</accession>
<dbReference type="AlphaFoldDB" id="A0A8D8DQ40"/>
<protein>
    <submittedName>
        <fullName evidence="2">(northern house mosquito) hypothetical protein</fullName>
    </submittedName>
</protein>
<dbReference type="EMBL" id="HBUE01002593">
    <property type="protein sequence ID" value="CAG6444313.1"/>
    <property type="molecule type" value="Transcribed_RNA"/>
</dbReference>
<evidence type="ECO:0000256" key="1">
    <source>
        <dbReference type="SAM" id="MobiDB-lite"/>
    </source>
</evidence>
<feature type="compositionally biased region" description="Low complexity" evidence="1">
    <location>
        <begin position="109"/>
        <end position="121"/>
    </location>
</feature>
<evidence type="ECO:0000313" key="2">
    <source>
        <dbReference type="EMBL" id="CAG6514894.1"/>
    </source>
</evidence>
<sequence>MSFTGSVLRRGSSRCRRTRPPVGTPAPAATIRSFRRRIWFRPWPTCCGRGSGRPTGHGTCWNFRCYSRTNRTIPATQRRPRRPAPAPEFTTTVTSSPTAWPKADRRCWPRAPAAQRTTRPTTADRRAPTRSSTWTVTEAARPRPRR</sequence>
<dbReference type="EMBL" id="HBUE01002601">
    <property type="protein sequence ID" value="CAG6444315.1"/>
    <property type="molecule type" value="Transcribed_RNA"/>
</dbReference>
<feature type="region of interest" description="Disordered" evidence="1">
    <location>
        <begin position="1"/>
        <end position="27"/>
    </location>
</feature>
<dbReference type="EMBL" id="HBUE01002606">
    <property type="protein sequence ID" value="CAG6444317.1"/>
    <property type="molecule type" value="Transcribed_RNA"/>
</dbReference>
<proteinExistence type="predicted"/>
<reference evidence="2" key="1">
    <citation type="submission" date="2021-05" db="EMBL/GenBank/DDBJ databases">
        <authorList>
            <person name="Alioto T."/>
            <person name="Alioto T."/>
            <person name="Gomez Garrido J."/>
        </authorList>
    </citation>
    <scope>NUCLEOTIDE SEQUENCE</scope>
</reference>